<dbReference type="InterPro" id="IPR013087">
    <property type="entry name" value="Znf_C2H2_type"/>
</dbReference>
<feature type="region of interest" description="Disordered" evidence="12">
    <location>
        <begin position="338"/>
        <end position="360"/>
    </location>
</feature>
<evidence type="ECO:0000256" key="12">
    <source>
        <dbReference type="SAM" id="MobiDB-lite"/>
    </source>
</evidence>
<dbReference type="GO" id="GO:0001228">
    <property type="term" value="F:DNA-binding transcription activator activity, RNA polymerase II-specific"/>
    <property type="evidence" value="ECO:0007669"/>
    <property type="project" value="TreeGrafter"/>
</dbReference>
<feature type="region of interest" description="Disordered" evidence="12">
    <location>
        <begin position="888"/>
        <end position="920"/>
    </location>
</feature>
<dbReference type="InterPro" id="IPR036397">
    <property type="entry name" value="RNaseH_sf"/>
</dbReference>
<dbReference type="FunFam" id="3.30.160.60:FF:000446">
    <property type="entry name" value="Zinc finger protein"/>
    <property type="match status" value="1"/>
</dbReference>
<evidence type="ECO:0000256" key="10">
    <source>
        <dbReference type="ARBA" id="ARBA00023242"/>
    </source>
</evidence>
<sequence length="1207" mass="137396">MVVGEELSSVMSSRPWEYTHIEYWDMAMAMGASNSQAGPVARLYADHCPNRRHPSVNVFHRLELRCRETGQMGPAQRVDSGRPHNVLTPDLEDALLTAVQQAPTHSTRDIEVLHEEGYHPYHYAAMQHLLPCDLPRRVIFCEWFLQQHEADQDFVSHILWTDEACFTCDGMTNSHNYHLWAPTNPNATRFHASQQRFSINMDEMAPLSFPVLGEVENENAMVIHVNSDTVTQCDLGLPLPPPLPFDDTINEIAHTDNSASLTHLDLQEKPPPVHPTEIRTSISPSLVVWLNTTGALANYATEDEMPTLEDSEPLNIISTSMADNMTRLVNSIMEDTDLDSLNNHSDSDQSDGIDPNSDQLPILPSISEISEEFLSGSSNNGLFGHLMIHVMDENGHPVLLPTDSLEIGDLGPSLQLQSMPNNILDEPSDTPEDLSINTPFRTFEIDPSLIEGSNRQILDQEFFIEHKLEVLHSLVPIEGRQPRRSYVLVNEDTTEDAYMCDLCGASFERARQYYGHLHQHTGERKWECSFCFNKRTLLSSGHLLILEGVRFEDILLYHKYFTTQLDAFNWWLGVKPYPCSVCGRRFTQLSALHQHKTSHQMKRSIPCIFCRKMFKSFSDMRKHVRKMHKDNLESIPENQAKGVLKLKESPQRRSYYCKVCGETFKFSALLKKHEAQHDNETALQCKDCDQAYDSVEYFKTHSCQFKGNMSYSGIPKTTFMPTEEEQAALNLQLQNLLDEHNSLMDDPTRGLTSEIVIYVTREGQDEPTQIEIKPISTGPFLSPIKDTNNMVNPGFYTASPDPYKQFLNKTICLQIETKPITTGPFISPIKVINTMASCELFATSPDPNKQFLNKTTCLQIETKPIMTGPFISPIKFINTMASCELSATSPDPNKQCAKRKLTFDNPSTDSDDSNKNKPYRRPLQLNVHAIVSTIGSSSTTDTKYDSQASDTLALMEPDNQEKENIEKPLKDSLKTEENCDSLHNLDHIYCCPECSKTFLKKNNFNQHLGTHYVDQQKFICSVCGLSFAWKSTMNKHMTTIHSDYPIPKLSCETCGKQYSTATQVQDHVRRDHNKERPHMCKTCNKTFYKKCDLKIHERTHTQERPYICETCGKRFYHVSHMIRHERVHTGLKPYSCDDCGRQFTQSSSLKYHRQFILHFQFQHYSGPACRTGLLIFDKGGLNLVAKIREPSGGSSIRTASLQHPQQF</sequence>
<dbReference type="EMBL" id="OE840016">
    <property type="protein sequence ID" value="CAD7589267.1"/>
    <property type="molecule type" value="Genomic_DNA"/>
</dbReference>
<feature type="domain" description="C2H2-type" evidence="13">
    <location>
        <begin position="1106"/>
        <end position="1133"/>
    </location>
</feature>
<evidence type="ECO:0000256" key="11">
    <source>
        <dbReference type="PROSITE-ProRule" id="PRU00042"/>
    </source>
</evidence>
<dbReference type="AlphaFoldDB" id="A0A7R9JVK4"/>
<evidence type="ECO:0000256" key="5">
    <source>
        <dbReference type="ARBA" id="ARBA00022771"/>
    </source>
</evidence>
<feature type="domain" description="C2H2-type" evidence="13">
    <location>
        <begin position="1078"/>
        <end position="1105"/>
    </location>
</feature>
<keyword evidence="3" id="KW-0479">Metal-binding</keyword>
<accession>A0A7R9JVK4</accession>
<dbReference type="FunFam" id="3.30.160.60:FF:000663">
    <property type="entry name" value="Zinc finger protein 45"/>
    <property type="match status" value="1"/>
</dbReference>
<keyword evidence="7" id="KW-0805">Transcription regulation</keyword>
<dbReference type="PROSITE" id="PS00028">
    <property type="entry name" value="ZINC_FINGER_C2H2_1"/>
    <property type="match status" value="10"/>
</dbReference>
<evidence type="ECO:0000256" key="7">
    <source>
        <dbReference type="ARBA" id="ARBA00023015"/>
    </source>
</evidence>
<keyword evidence="4" id="KW-0677">Repeat</keyword>
<dbReference type="Gene3D" id="3.30.420.10">
    <property type="entry name" value="Ribonuclease H-like superfamily/Ribonuclease H"/>
    <property type="match status" value="1"/>
</dbReference>
<dbReference type="PANTHER" id="PTHR24376">
    <property type="entry name" value="ZINC FINGER PROTEIN"/>
    <property type="match status" value="1"/>
</dbReference>
<feature type="domain" description="C2H2-type" evidence="13">
    <location>
        <begin position="577"/>
        <end position="604"/>
    </location>
</feature>
<feature type="domain" description="C2H2-type" evidence="13">
    <location>
        <begin position="1049"/>
        <end position="1077"/>
    </location>
</feature>
<evidence type="ECO:0000313" key="14">
    <source>
        <dbReference type="EMBL" id="CAD7589267.1"/>
    </source>
</evidence>
<evidence type="ECO:0000256" key="4">
    <source>
        <dbReference type="ARBA" id="ARBA00022737"/>
    </source>
</evidence>
<dbReference type="FunFam" id="3.30.160.60:FF:001289">
    <property type="entry name" value="Zinc finger protein 574"/>
    <property type="match status" value="1"/>
</dbReference>
<feature type="domain" description="C2H2-type" evidence="13">
    <location>
        <begin position="1134"/>
        <end position="1158"/>
    </location>
</feature>
<evidence type="ECO:0000256" key="8">
    <source>
        <dbReference type="ARBA" id="ARBA00023125"/>
    </source>
</evidence>
<evidence type="ECO:0000256" key="3">
    <source>
        <dbReference type="ARBA" id="ARBA00022723"/>
    </source>
</evidence>
<keyword evidence="5 11" id="KW-0863">Zinc-finger</keyword>
<comment type="subcellular location">
    <subcellularLocation>
        <location evidence="1">Nucleus</location>
    </subcellularLocation>
</comment>
<dbReference type="Gene3D" id="3.30.160.60">
    <property type="entry name" value="Classic Zinc Finger"/>
    <property type="match status" value="7"/>
</dbReference>
<dbReference type="FunFam" id="3.30.160.60:FF:000557">
    <property type="entry name" value="zinc finger and SCAN domain-containing protein 29"/>
    <property type="match status" value="1"/>
</dbReference>
<dbReference type="PROSITE" id="PS50157">
    <property type="entry name" value="ZINC_FINGER_C2H2_2"/>
    <property type="match status" value="10"/>
</dbReference>
<evidence type="ECO:0000256" key="6">
    <source>
        <dbReference type="ARBA" id="ARBA00022833"/>
    </source>
</evidence>
<dbReference type="GO" id="GO:0008270">
    <property type="term" value="F:zinc ion binding"/>
    <property type="evidence" value="ECO:0007669"/>
    <property type="project" value="UniProtKB-KW"/>
</dbReference>
<feature type="domain" description="C2H2-type" evidence="13">
    <location>
        <begin position="655"/>
        <end position="682"/>
    </location>
</feature>
<feature type="domain" description="C2H2-type" evidence="13">
    <location>
        <begin position="498"/>
        <end position="525"/>
    </location>
</feature>
<dbReference type="SUPFAM" id="SSF57667">
    <property type="entry name" value="beta-beta-alpha zinc fingers"/>
    <property type="match status" value="6"/>
</dbReference>
<name>A0A7R9JVK4_TIMGE</name>
<keyword evidence="6" id="KW-0862">Zinc</keyword>
<keyword evidence="9" id="KW-0804">Transcription</keyword>
<reference evidence="14" key="1">
    <citation type="submission" date="2020-11" db="EMBL/GenBank/DDBJ databases">
        <authorList>
            <person name="Tran Van P."/>
        </authorList>
    </citation>
    <scope>NUCLEOTIDE SEQUENCE</scope>
</reference>
<dbReference type="SMART" id="SM00355">
    <property type="entry name" value="ZnF_C2H2"/>
    <property type="match status" value="10"/>
</dbReference>
<comment type="similarity">
    <text evidence="2">Belongs to the krueppel C2H2-type zinc-finger protein family.</text>
</comment>
<dbReference type="InterPro" id="IPR036236">
    <property type="entry name" value="Znf_C2H2_sf"/>
</dbReference>
<dbReference type="Pfam" id="PF00096">
    <property type="entry name" value="zf-C2H2"/>
    <property type="match status" value="4"/>
</dbReference>
<proteinExistence type="inferred from homology"/>
<dbReference type="PANTHER" id="PTHR24376:SF235">
    <property type="entry name" value="C2H2-TYPE DOMAIN-CONTAINING PROTEIN"/>
    <property type="match status" value="1"/>
</dbReference>
<dbReference type="GO" id="GO:0005634">
    <property type="term" value="C:nucleus"/>
    <property type="evidence" value="ECO:0007669"/>
    <property type="project" value="UniProtKB-SubCell"/>
</dbReference>
<evidence type="ECO:0000256" key="1">
    <source>
        <dbReference type="ARBA" id="ARBA00004123"/>
    </source>
</evidence>
<feature type="domain" description="C2H2-type" evidence="13">
    <location>
        <begin position="605"/>
        <end position="633"/>
    </location>
</feature>
<feature type="domain" description="C2H2-type" evidence="13">
    <location>
        <begin position="1018"/>
        <end position="1046"/>
    </location>
</feature>
<keyword evidence="10" id="KW-0539">Nucleus</keyword>
<protein>
    <recommendedName>
        <fullName evidence="13">C2H2-type domain-containing protein</fullName>
    </recommendedName>
</protein>
<feature type="domain" description="C2H2-type" evidence="13">
    <location>
        <begin position="989"/>
        <end position="1016"/>
    </location>
</feature>
<evidence type="ECO:0000256" key="9">
    <source>
        <dbReference type="ARBA" id="ARBA00023163"/>
    </source>
</evidence>
<organism evidence="14">
    <name type="scientific">Timema genevievae</name>
    <name type="common">Walking stick</name>
    <dbReference type="NCBI Taxonomy" id="629358"/>
    <lineage>
        <taxon>Eukaryota</taxon>
        <taxon>Metazoa</taxon>
        <taxon>Ecdysozoa</taxon>
        <taxon>Arthropoda</taxon>
        <taxon>Hexapoda</taxon>
        <taxon>Insecta</taxon>
        <taxon>Pterygota</taxon>
        <taxon>Neoptera</taxon>
        <taxon>Polyneoptera</taxon>
        <taxon>Phasmatodea</taxon>
        <taxon>Timematodea</taxon>
        <taxon>Timematoidea</taxon>
        <taxon>Timematidae</taxon>
        <taxon>Timema</taxon>
    </lineage>
</organism>
<gene>
    <name evidence="14" type="ORF">TGEB3V08_LOCUS3238</name>
</gene>
<evidence type="ECO:0000256" key="2">
    <source>
        <dbReference type="ARBA" id="ARBA00006991"/>
    </source>
</evidence>
<evidence type="ECO:0000259" key="13">
    <source>
        <dbReference type="PROSITE" id="PS50157"/>
    </source>
</evidence>
<dbReference type="GO" id="GO:0000978">
    <property type="term" value="F:RNA polymerase II cis-regulatory region sequence-specific DNA binding"/>
    <property type="evidence" value="ECO:0007669"/>
    <property type="project" value="TreeGrafter"/>
</dbReference>
<keyword evidence="8" id="KW-0238">DNA-binding</keyword>